<organism evidence="1 2">
    <name type="scientific">Araneus ventricosus</name>
    <name type="common">Orbweaver spider</name>
    <name type="synonym">Epeira ventricosa</name>
    <dbReference type="NCBI Taxonomy" id="182803"/>
    <lineage>
        <taxon>Eukaryota</taxon>
        <taxon>Metazoa</taxon>
        <taxon>Ecdysozoa</taxon>
        <taxon>Arthropoda</taxon>
        <taxon>Chelicerata</taxon>
        <taxon>Arachnida</taxon>
        <taxon>Araneae</taxon>
        <taxon>Araneomorphae</taxon>
        <taxon>Entelegynae</taxon>
        <taxon>Araneoidea</taxon>
        <taxon>Araneidae</taxon>
        <taxon>Araneus</taxon>
    </lineage>
</organism>
<protein>
    <submittedName>
        <fullName evidence="1">Uncharacterized protein</fullName>
    </submittedName>
</protein>
<sequence>MSLQTSINGPTKIFASQISVIKDCLLFKEGNTTNLTSLKWKTFQNCPSFLDAASVTCNRDATSIKQVSGEFIRRVDAACIRTAANSNRTTMPKVLSKSVVCELRGLLPSPLLSGVSSPVEEDHPRLPQTNTVFQNFDIIYEGIWKPIFIDNAVCKCNKIIRENCVRL</sequence>
<evidence type="ECO:0000313" key="2">
    <source>
        <dbReference type="Proteomes" id="UP000499080"/>
    </source>
</evidence>
<evidence type="ECO:0000313" key="1">
    <source>
        <dbReference type="EMBL" id="GBN99773.1"/>
    </source>
</evidence>
<dbReference type="EMBL" id="BGPR01028555">
    <property type="protein sequence ID" value="GBN99773.1"/>
    <property type="molecule type" value="Genomic_DNA"/>
</dbReference>
<accession>A0A4Y2TJ51</accession>
<comment type="caution">
    <text evidence="1">The sequence shown here is derived from an EMBL/GenBank/DDBJ whole genome shotgun (WGS) entry which is preliminary data.</text>
</comment>
<proteinExistence type="predicted"/>
<gene>
    <name evidence="1" type="ORF">AVEN_170038_1</name>
</gene>
<name>A0A4Y2TJ51_ARAVE</name>
<reference evidence="1 2" key="1">
    <citation type="journal article" date="2019" name="Sci. Rep.">
        <title>Orb-weaving spider Araneus ventricosus genome elucidates the spidroin gene catalogue.</title>
        <authorList>
            <person name="Kono N."/>
            <person name="Nakamura H."/>
            <person name="Ohtoshi R."/>
            <person name="Moran D.A.P."/>
            <person name="Shinohara A."/>
            <person name="Yoshida Y."/>
            <person name="Fujiwara M."/>
            <person name="Mori M."/>
            <person name="Tomita M."/>
            <person name="Arakawa K."/>
        </authorList>
    </citation>
    <scope>NUCLEOTIDE SEQUENCE [LARGE SCALE GENOMIC DNA]</scope>
</reference>
<dbReference type="Proteomes" id="UP000499080">
    <property type="component" value="Unassembled WGS sequence"/>
</dbReference>
<dbReference type="AlphaFoldDB" id="A0A4Y2TJ51"/>
<keyword evidence="2" id="KW-1185">Reference proteome</keyword>